<gene>
    <name evidence="5" type="primary">LOC120277068</name>
</gene>
<dbReference type="InterPro" id="IPR050565">
    <property type="entry name" value="LYPA1-2/EST-like"/>
</dbReference>
<evidence type="ECO:0000313" key="5">
    <source>
        <dbReference type="RefSeq" id="XP_039139750.1"/>
    </source>
</evidence>
<dbReference type="Gene3D" id="3.40.50.1820">
    <property type="entry name" value="alpha/beta hydrolase"/>
    <property type="match status" value="1"/>
</dbReference>
<dbReference type="SUPFAM" id="SSF53474">
    <property type="entry name" value="alpha/beta-Hydrolases"/>
    <property type="match status" value="1"/>
</dbReference>
<dbReference type="Proteomes" id="UP001515500">
    <property type="component" value="Chromosome 15"/>
</dbReference>
<sequence length="78" mass="8643">MPFFILRRERFSQRSSIGKTGSFEWNEEELPKNENDVLKAAESVHAMIDKEVAAGINPENIFVCGFSQGGALTVANVL</sequence>
<dbReference type="GO" id="GO:0005737">
    <property type="term" value="C:cytoplasm"/>
    <property type="evidence" value="ECO:0007669"/>
    <property type="project" value="TreeGrafter"/>
</dbReference>
<accession>A0AB40CIT4</accession>
<dbReference type="InterPro" id="IPR029058">
    <property type="entry name" value="AB_hydrolase_fold"/>
</dbReference>
<dbReference type="AlphaFoldDB" id="A0AB40CIT4"/>
<protein>
    <submittedName>
        <fullName evidence="5">Probable carboxylesterase SOBER1-like</fullName>
    </submittedName>
</protein>
<dbReference type="Pfam" id="PF02230">
    <property type="entry name" value="Abhydrolase_2"/>
    <property type="match status" value="1"/>
</dbReference>
<reference evidence="5" key="1">
    <citation type="submission" date="2025-08" db="UniProtKB">
        <authorList>
            <consortium name="RefSeq"/>
        </authorList>
    </citation>
    <scope>IDENTIFICATION</scope>
</reference>
<evidence type="ECO:0000313" key="4">
    <source>
        <dbReference type="Proteomes" id="UP001515500"/>
    </source>
</evidence>
<evidence type="ECO:0000256" key="1">
    <source>
        <dbReference type="ARBA" id="ARBA00006499"/>
    </source>
</evidence>
<organism evidence="4 5">
    <name type="scientific">Dioscorea cayennensis subsp. rotundata</name>
    <name type="common">White Guinea yam</name>
    <name type="synonym">Dioscorea rotundata</name>
    <dbReference type="NCBI Taxonomy" id="55577"/>
    <lineage>
        <taxon>Eukaryota</taxon>
        <taxon>Viridiplantae</taxon>
        <taxon>Streptophyta</taxon>
        <taxon>Embryophyta</taxon>
        <taxon>Tracheophyta</taxon>
        <taxon>Spermatophyta</taxon>
        <taxon>Magnoliopsida</taxon>
        <taxon>Liliopsida</taxon>
        <taxon>Dioscoreales</taxon>
        <taxon>Dioscoreaceae</taxon>
        <taxon>Dioscorea</taxon>
    </lineage>
</organism>
<keyword evidence="4" id="KW-1185">Reference proteome</keyword>
<name>A0AB40CIT4_DIOCR</name>
<dbReference type="PANTHER" id="PTHR10655:SF17">
    <property type="entry name" value="LYSOPHOSPHOLIPASE-LIKE PROTEIN 1"/>
    <property type="match status" value="1"/>
</dbReference>
<dbReference type="RefSeq" id="XP_039139750.1">
    <property type="nucleotide sequence ID" value="XM_039283816.1"/>
</dbReference>
<feature type="domain" description="Phospholipase/carboxylesterase/thioesterase" evidence="3">
    <location>
        <begin position="24"/>
        <end position="77"/>
    </location>
</feature>
<proteinExistence type="inferred from homology"/>
<dbReference type="GO" id="GO:0052689">
    <property type="term" value="F:carboxylic ester hydrolase activity"/>
    <property type="evidence" value="ECO:0007669"/>
    <property type="project" value="TreeGrafter"/>
</dbReference>
<dbReference type="GeneID" id="120277068"/>
<comment type="similarity">
    <text evidence="1">Belongs to the AB hydrolase superfamily. AB hydrolase 2 family.</text>
</comment>
<evidence type="ECO:0000259" key="3">
    <source>
        <dbReference type="Pfam" id="PF02230"/>
    </source>
</evidence>
<evidence type="ECO:0000256" key="2">
    <source>
        <dbReference type="ARBA" id="ARBA00022801"/>
    </source>
</evidence>
<dbReference type="GO" id="GO:0008474">
    <property type="term" value="F:palmitoyl-(protein) hydrolase activity"/>
    <property type="evidence" value="ECO:0007669"/>
    <property type="project" value="TreeGrafter"/>
</dbReference>
<dbReference type="PANTHER" id="PTHR10655">
    <property type="entry name" value="LYSOPHOSPHOLIPASE-RELATED"/>
    <property type="match status" value="1"/>
</dbReference>
<keyword evidence="2" id="KW-0378">Hydrolase</keyword>
<dbReference type="InterPro" id="IPR003140">
    <property type="entry name" value="PLipase/COase/thioEstase"/>
</dbReference>